<feature type="compositionally biased region" description="Basic residues" evidence="1">
    <location>
        <begin position="165"/>
        <end position="174"/>
    </location>
</feature>
<dbReference type="EMBL" id="CAAE01021864">
    <property type="protein sequence ID" value="CAG14329.1"/>
    <property type="molecule type" value="Genomic_DNA"/>
</dbReference>
<organism evidence="2">
    <name type="scientific">Tetraodon nigroviridis</name>
    <name type="common">Spotted green pufferfish</name>
    <name type="synonym">Chelonodon nigroviridis</name>
    <dbReference type="NCBI Taxonomy" id="99883"/>
    <lineage>
        <taxon>Eukaryota</taxon>
        <taxon>Metazoa</taxon>
        <taxon>Chordata</taxon>
        <taxon>Craniata</taxon>
        <taxon>Vertebrata</taxon>
        <taxon>Euteleostomi</taxon>
        <taxon>Actinopterygii</taxon>
        <taxon>Neopterygii</taxon>
        <taxon>Teleostei</taxon>
        <taxon>Neoteleostei</taxon>
        <taxon>Acanthomorphata</taxon>
        <taxon>Eupercaria</taxon>
        <taxon>Tetraodontiformes</taxon>
        <taxon>Tetradontoidea</taxon>
        <taxon>Tetraodontidae</taxon>
        <taxon>Tetraodon</taxon>
    </lineage>
</organism>
<dbReference type="PANTHER" id="PTHR10270">
    <property type="entry name" value="SOX TRANSCRIPTION FACTOR"/>
    <property type="match status" value="1"/>
</dbReference>
<protein>
    <submittedName>
        <fullName evidence="2">(spotted green pufferfish) hypothetical protein</fullName>
    </submittedName>
</protein>
<feature type="compositionally biased region" description="Basic and acidic residues" evidence="1">
    <location>
        <begin position="1"/>
        <end position="10"/>
    </location>
</feature>
<feature type="region of interest" description="Disordered" evidence="1">
    <location>
        <begin position="59"/>
        <end position="200"/>
    </location>
</feature>
<feature type="compositionally biased region" description="Low complexity" evidence="1">
    <location>
        <begin position="175"/>
        <end position="191"/>
    </location>
</feature>
<dbReference type="InterPro" id="IPR050140">
    <property type="entry name" value="SRY-related_HMG-box_TF-like"/>
</dbReference>
<dbReference type="GO" id="GO:0000122">
    <property type="term" value="P:negative regulation of transcription by RNA polymerase II"/>
    <property type="evidence" value="ECO:0007669"/>
    <property type="project" value="TreeGrafter"/>
</dbReference>
<dbReference type="GO" id="GO:0007420">
    <property type="term" value="P:brain development"/>
    <property type="evidence" value="ECO:0007669"/>
    <property type="project" value="TreeGrafter"/>
</dbReference>
<dbReference type="GO" id="GO:0005634">
    <property type="term" value="C:nucleus"/>
    <property type="evidence" value="ECO:0007669"/>
    <property type="project" value="TreeGrafter"/>
</dbReference>
<name>Q4RBA4_TETNG</name>
<feature type="region of interest" description="Disordered" evidence="1">
    <location>
        <begin position="1"/>
        <end position="47"/>
    </location>
</feature>
<dbReference type="GO" id="GO:0030182">
    <property type="term" value="P:neuron differentiation"/>
    <property type="evidence" value="ECO:0007669"/>
    <property type="project" value="TreeGrafter"/>
</dbReference>
<evidence type="ECO:0000313" key="2">
    <source>
        <dbReference type="EMBL" id="CAG14329.1"/>
    </source>
</evidence>
<dbReference type="KEGG" id="tng:GSTEN00036608G001"/>
<dbReference type="Gene3D" id="1.10.30.10">
    <property type="entry name" value="High mobility group box domain"/>
    <property type="match status" value="1"/>
</dbReference>
<dbReference type="InterPro" id="IPR036910">
    <property type="entry name" value="HMG_box_dom_sf"/>
</dbReference>
<accession>Q4RBA4</accession>
<proteinExistence type="predicted"/>
<reference evidence="2" key="2">
    <citation type="submission" date="2004-02" db="EMBL/GenBank/DDBJ databases">
        <authorList>
            <consortium name="Genoscope"/>
            <consortium name="Whitehead Institute Centre for Genome Research"/>
        </authorList>
    </citation>
    <scope>NUCLEOTIDE SEQUENCE</scope>
</reference>
<feature type="compositionally biased region" description="Basic and acidic residues" evidence="1">
    <location>
        <begin position="138"/>
        <end position="163"/>
    </location>
</feature>
<feature type="compositionally biased region" description="Basic and acidic residues" evidence="1">
    <location>
        <begin position="87"/>
        <end position="96"/>
    </location>
</feature>
<dbReference type="GO" id="GO:0000978">
    <property type="term" value="F:RNA polymerase II cis-regulatory region sequence-specific DNA binding"/>
    <property type="evidence" value="ECO:0007669"/>
    <property type="project" value="TreeGrafter"/>
</dbReference>
<feature type="compositionally biased region" description="Low complexity" evidence="1">
    <location>
        <begin position="115"/>
        <end position="137"/>
    </location>
</feature>
<dbReference type="GO" id="GO:0001228">
    <property type="term" value="F:DNA-binding transcription activator activity, RNA polymerase II-specific"/>
    <property type="evidence" value="ECO:0007669"/>
    <property type="project" value="TreeGrafter"/>
</dbReference>
<gene>
    <name evidence="2" type="ORF">GSTENG00036608001</name>
</gene>
<evidence type="ECO:0000256" key="1">
    <source>
        <dbReference type="SAM" id="MobiDB-lite"/>
    </source>
</evidence>
<sequence length="200" mass="20729">MYSMMEHEMKAGGPPLPQTPHRMSPAGTVEGGGPKGAYAQGDPMDKVKRPMNAFMVWSRGQRRKMAPGEPQDAQLGDQQAPGGRVEAAGRRGEAALHRRGQAPARRAHEGVPGLQVQAAAQEQAAAAQGAAGGQVPAGRREPAGRGGPERRAQDGELRLEPQRGLRGHAGRRAGLRPAAAPLRPVPAAVPGQDGPGASPT</sequence>
<reference evidence="2" key="1">
    <citation type="journal article" date="2004" name="Nature">
        <title>Genome duplication in the teleost fish Tetraodon nigroviridis reveals the early vertebrate proto-karyotype.</title>
        <authorList>
            <person name="Jaillon O."/>
            <person name="Aury J.-M."/>
            <person name="Brunet F."/>
            <person name="Petit J.-L."/>
            <person name="Stange-Thomann N."/>
            <person name="Mauceli E."/>
            <person name="Bouneau L."/>
            <person name="Fischer C."/>
            <person name="Ozouf-Costaz C."/>
            <person name="Bernot A."/>
            <person name="Nicaud S."/>
            <person name="Jaffe D."/>
            <person name="Fisher S."/>
            <person name="Lutfalla G."/>
            <person name="Dossat C."/>
            <person name="Segurens B."/>
            <person name="Dasilva C."/>
            <person name="Salanoubat M."/>
            <person name="Levy M."/>
            <person name="Boudet N."/>
            <person name="Castellano S."/>
            <person name="Anthouard V."/>
            <person name="Jubin C."/>
            <person name="Castelli V."/>
            <person name="Katinka M."/>
            <person name="Vacherie B."/>
            <person name="Biemont C."/>
            <person name="Skalli Z."/>
            <person name="Cattolico L."/>
            <person name="Poulain J."/>
            <person name="De Berardinis V."/>
            <person name="Cruaud C."/>
            <person name="Duprat S."/>
            <person name="Brottier P."/>
            <person name="Coutanceau J.-P."/>
            <person name="Gouzy J."/>
            <person name="Parra G."/>
            <person name="Lardier G."/>
            <person name="Chapple C."/>
            <person name="McKernan K.J."/>
            <person name="McEwan P."/>
            <person name="Bosak S."/>
            <person name="Kellis M."/>
            <person name="Volff J.-N."/>
            <person name="Guigo R."/>
            <person name="Zody M.C."/>
            <person name="Mesirov J."/>
            <person name="Lindblad-Toh K."/>
            <person name="Birren B."/>
            <person name="Nusbaum C."/>
            <person name="Kahn D."/>
            <person name="Robinson-Rechavi M."/>
            <person name="Laudet V."/>
            <person name="Schachter V."/>
            <person name="Quetier F."/>
            <person name="Saurin W."/>
            <person name="Scarpelli C."/>
            <person name="Wincker P."/>
            <person name="Lander E.S."/>
            <person name="Weissenbach J."/>
            <person name="Roest Crollius H."/>
        </authorList>
    </citation>
    <scope>NUCLEOTIDE SEQUENCE [LARGE SCALE GENOMIC DNA]</scope>
</reference>
<dbReference type="PANTHER" id="PTHR10270:SF283">
    <property type="entry name" value="TRANSCRIPTION FACTOR SOX-19A-RELATED"/>
    <property type="match status" value="1"/>
</dbReference>
<dbReference type="AlphaFoldDB" id="Q4RBA4"/>
<comment type="caution">
    <text evidence="2">The sequence shown here is derived from an EMBL/GenBank/DDBJ whole genome shotgun (WGS) entry which is preliminary data.</text>
</comment>
<dbReference type="SUPFAM" id="SSF47095">
    <property type="entry name" value="HMG-box"/>
    <property type="match status" value="1"/>
</dbReference>